<accession>A0ABS3LRL3</accession>
<sequence length="86" mass="9063">MKTIVLTLLALSALAVAGLDARAQLTSWRPWDEARSPVMERALPAVGPTLSPRAAAQRPTGKAIGVAFSPRASAVVPPSKLLQVHR</sequence>
<reference evidence="2 3" key="1">
    <citation type="submission" date="2021-03" db="EMBL/GenBank/DDBJ databases">
        <title>The complete genome sequence of Acetobacter sacchari TBRC 11175.</title>
        <authorList>
            <person name="Charoenyingcharoen P."/>
            <person name="Yukphan P."/>
        </authorList>
    </citation>
    <scope>NUCLEOTIDE SEQUENCE [LARGE SCALE GENOMIC DNA]</scope>
    <source>
        <strain evidence="2 3">TBRC 11175</strain>
    </source>
</reference>
<dbReference type="Proteomes" id="UP000664771">
    <property type="component" value="Unassembled WGS sequence"/>
</dbReference>
<feature type="chain" id="PRO_5045088385" evidence="1">
    <location>
        <begin position="18"/>
        <end position="86"/>
    </location>
</feature>
<evidence type="ECO:0000256" key="1">
    <source>
        <dbReference type="SAM" id="SignalP"/>
    </source>
</evidence>
<gene>
    <name evidence="2" type="ORF">J2D73_01900</name>
</gene>
<proteinExistence type="predicted"/>
<evidence type="ECO:0000313" key="2">
    <source>
        <dbReference type="EMBL" id="MBO1358553.1"/>
    </source>
</evidence>
<organism evidence="2 3">
    <name type="scientific">Acetobacter sacchari</name>
    <dbReference type="NCBI Taxonomy" id="2661687"/>
    <lineage>
        <taxon>Bacteria</taxon>
        <taxon>Pseudomonadati</taxon>
        <taxon>Pseudomonadota</taxon>
        <taxon>Alphaproteobacteria</taxon>
        <taxon>Acetobacterales</taxon>
        <taxon>Acetobacteraceae</taxon>
        <taxon>Acetobacter</taxon>
    </lineage>
</organism>
<comment type="caution">
    <text evidence="2">The sequence shown here is derived from an EMBL/GenBank/DDBJ whole genome shotgun (WGS) entry which is preliminary data.</text>
</comment>
<evidence type="ECO:0000313" key="3">
    <source>
        <dbReference type="Proteomes" id="UP000664771"/>
    </source>
</evidence>
<protein>
    <submittedName>
        <fullName evidence="2">Uncharacterized protein</fullName>
    </submittedName>
</protein>
<feature type="signal peptide" evidence="1">
    <location>
        <begin position="1"/>
        <end position="17"/>
    </location>
</feature>
<name>A0ABS3LRL3_9PROT</name>
<keyword evidence="3" id="KW-1185">Reference proteome</keyword>
<dbReference type="EMBL" id="JAFVMF010000002">
    <property type="protein sequence ID" value="MBO1358553.1"/>
    <property type="molecule type" value="Genomic_DNA"/>
</dbReference>
<dbReference type="RefSeq" id="WP_207878871.1">
    <property type="nucleotide sequence ID" value="NZ_JAFVMF010000002.1"/>
</dbReference>
<keyword evidence="1" id="KW-0732">Signal</keyword>